<sequence length="116" mass="13355">MQHNLPMEETTWRPSRVQWTAPDGAVWRRQARWVNERDARRLVMRAASAVAVEHSGTHELTWLAPEHRASFWEAHAGGHVDDREDPVPANEDGFTYHVSTWKNATGQRLVLLSEMC</sequence>
<protein>
    <submittedName>
        <fullName evidence="1">Uncharacterized protein</fullName>
    </submittedName>
</protein>
<accession>A0A4D4JDC6</accession>
<gene>
    <name evidence="1" type="ORF">GTS_52670</name>
</gene>
<dbReference type="Proteomes" id="UP000298860">
    <property type="component" value="Unassembled WGS sequence"/>
</dbReference>
<dbReference type="AlphaFoldDB" id="A0A4D4JDC6"/>
<dbReference type="EMBL" id="BJFL01000049">
    <property type="protein sequence ID" value="GDY33634.1"/>
    <property type="molecule type" value="Genomic_DNA"/>
</dbReference>
<name>A0A4D4JDC6_9PSEU</name>
<reference evidence="2" key="1">
    <citation type="submission" date="2019-04" db="EMBL/GenBank/DDBJ databases">
        <title>Draft genome sequence of Pseudonocardiaceae bacterium SL3-2-4.</title>
        <authorList>
            <person name="Ningsih F."/>
            <person name="Yokota A."/>
            <person name="Sakai Y."/>
            <person name="Nanatani K."/>
            <person name="Yabe S."/>
            <person name="Oetari A."/>
            <person name="Sjamsuridzal W."/>
        </authorList>
    </citation>
    <scope>NUCLEOTIDE SEQUENCE [LARGE SCALE GENOMIC DNA]</scope>
    <source>
        <strain evidence="2">SL3-2-4</strain>
    </source>
</reference>
<evidence type="ECO:0000313" key="2">
    <source>
        <dbReference type="Proteomes" id="UP000298860"/>
    </source>
</evidence>
<keyword evidence="2" id="KW-1185">Reference proteome</keyword>
<proteinExistence type="predicted"/>
<comment type="caution">
    <text evidence="1">The sequence shown here is derived from an EMBL/GenBank/DDBJ whole genome shotgun (WGS) entry which is preliminary data.</text>
</comment>
<evidence type="ECO:0000313" key="1">
    <source>
        <dbReference type="EMBL" id="GDY33634.1"/>
    </source>
</evidence>
<organism evidence="1 2">
    <name type="scientific">Gandjariella thermophila</name>
    <dbReference type="NCBI Taxonomy" id="1931992"/>
    <lineage>
        <taxon>Bacteria</taxon>
        <taxon>Bacillati</taxon>
        <taxon>Actinomycetota</taxon>
        <taxon>Actinomycetes</taxon>
        <taxon>Pseudonocardiales</taxon>
        <taxon>Pseudonocardiaceae</taxon>
        <taxon>Gandjariella</taxon>
    </lineage>
</organism>